<dbReference type="EMBL" id="JAAWWB010000002">
    <property type="protein sequence ID" value="KAG6790292.1"/>
    <property type="molecule type" value="Genomic_DNA"/>
</dbReference>
<feature type="domain" description="BES1/BZR1 plant transcription factor N-terminal" evidence="7">
    <location>
        <begin position="13"/>
        <end position="137"/>
    </location>
</feature>
<dbReference type="OrthoDB" id="1907033at2759"/>
<sequence>MKRDGSSTSSSGRSESDKERTKLRERQRRAITTRIFHGLRKYGGYQLSPRSDINQVLRELAKEAGWVVEPDGTTSRYKLCTQRELKYVCWFLCFDMNTTSLTRCSIIAHCKVVSRCPTCGVIPNTSTNTTPTTSSTVIACGGGGGGGGGDCSPTTSPRCNIDPTMINPYNNNSHAGSTSLYGHEHGYAGSCTGDVDSNNPLAFYMYNGLASGLHHPSTATAAAAIIGGGMKVQVPSQQQLQGTYIQEARASNQNTPLGSLDQ</sequence>
<proteinExistence type="inferred from homology"/>
<keyword evidence="4 5" id="KW-0804">Transcription</keyword>
<accession>A0A8X8APA4</accession>
<dbReference type="AlphaFoldDB" id="A0A8X8APA4"/>
<feature type="compositionally biased region" description="Low complexity" evidence="6">
    <location>
        <begin position="1"/>
        <end position="13"/>
    </location>
</feature>
<evidence type="ECO:0000256" key="2">
    <source>
        <dbReference type="ARBA" id="ARBA00023015"/>
    </source>
</evidence>
<dbReference type="GO" id="GO:0009742">
    <property type="term" value="P:brassinosteroid mediated signaling pathway"/>
    <property type="evidence" value="ECO:0007669"/>
    <property type="project" value="UniProtKB-UniRule"/>
</dbReference>
<keyword evidence="9" id="KW-1185">Reference proteome</keyword>
<evidence type="ECO:0000256" key="6">
    <source>
        <dbReference type="SAM" id="MobiDB-lite"/>
    </source>
</evidence>
<reference evidence="8" key="1">
    <citation type="journal article" date="2020" name="bioRxiv">
        <title>Hybrid origin of Populus tomentosa Carr. identified through genome sequencing and phylogenomic analysis.</title>
        <authorList>
            <person name="An X."/>
            <person name="Gao K."/>
            <person name="Chen Z."/>
            <person name="Li J."/>
            <person name="Yang X."/>
            <person name="Yang X."/>
            <person name="Zhou J."/>
            <person name="Guo T."/>
            <person name="Zhao T."/>
            <person name="Huang S."/>
            <person name="Miao D."/>
            <person name="Khan W.U."/>
            <person name="Rao P."/>
            <person name="Ye M."/>
            <person name="Lei B."/>
            <person name="Liao W."/>
            <person name="Wang J."/>
            <person name="Ji L."/>
            <person name="Li Y."/>
            <person name="Guo B."/>
            <person name="Mustafa N.S."/>
            <person name="Li S."/>
            <person name="Yun Q."/>
            <person name="Keller S.R."/>
            <person name="Mao J."/>
            <person name="Zhang R."/>
            <person name="Strauss S.H."/>
        </authorList>
    </citation>
    <scope>NUCLEOTIDE SEQUENCE</scope>
    <source>
        <strain evidence="8">GM15</strain>
        <tissue evidence="8">Leaf</tissue>
    </source>
</reference>
<dbReference type="InterPro" id="IPR033264">
    <property type="entry name" value="BZR"/>
</dbReference>
<dbReference type="PANTHER" id="PTHR31506:SF4">
    <property type="entry name" value="BES1_BZR1 PLANT TRANSCRIPTION FACTOR N-TERMINAL DOMAIN-CONTAINING PROTEIN"/>
    <property type="match status" value="1"/>
</dbReference>
<comment type="similarity">
    <text evidence="1 5">Belongs to the BZR/LAT61 family.</text>
</comment>
<comment type="function">
    <text evidence="5">Functions in brassinosteroid signaling. May function as transcriptional repressor.</text>
</comment>
<name>A0A8X8APA4_POPTO</name>
<evidence type="ECO:0000256" key="3">
    <source>
        <dbReference type="ARBA" id="ARBA00023125"/>
    </source>
</evidence>
<dbReference type="Pfam" id="PF05687">
    <property type="entry name" value="BES1_N"/>
    <property type="match status" value="1"/>
</dbReference>
<dbReference type="Proteomes" id="UP000886885">
    <property type="component" value="Chromosome 1D"/>
</dbReference>
<dbReference type="InterPro" id="IPR008540">
    <property type="entry name" value="BES1_N"/>
</dbReference>
<keyword evidence="3 5" id="KW-0238">DNA-binding</keyword>
<evidence type="ECO:0000313" key="8">
    <source>
        <dbReference type="EMBL" id="KAG6790292.1"/>
    </source>
</evidence>
<dbReference type="GO" id="GO:0006351">
    <property type="term" value="P:DNA-templated transcription"/>
    <property type="evidence" value="ECO:0007669"/>
    <property type="project" value="InterPro"/>
</dbReference>
<organism evidence="8 9">
    <name type="scientific">Populus tomentosa</name>
    <name type="common">Chinese white poplar</name>
    <dbReference type="NCBI Taxonomy" id="118781"/>
    <lineage>
        <taxon>Eukaryota</taxon>
        <taxon>Viridiplantae</taxon>
        <taxon>Streptophyta</taxon>
        <taxon>Embryophyta</taxon>
        <taxon>Tracheophyta</taxon>
        <taxon>Spermatophyta</taxon>
        <taxon>Magnoliopsida</taxon>
        <taxon>eudicotyledons</taxon>
        <taxon>Gunneridae</taxon>
        <taxon>Pentapetalae</taxon>
        <taxon>rosids</taxon>
        <taxon>fabids</taxon>
        <taxon>Malpighiales</taxon>
        <taxon>Salicaceae</taxon>
        <taxon>Saliceae</taxon>
        <taxon>Populus</taxon>
    </lineage>
</organism>
<dbReference type="PANTHER" id="PTHR31506">
    <property type="entry name" value="BES1/BZR1 HOMOLOG PROTEIN 3-RELATED"/>
    <property type="match status" value="1"/>
</dbReference>
<keyword evidence="2 5" id="KW-0805">Transcription regulation</keyword>
<comment type="subcellular location">
    <subcellularLocation>
        <location evidence="5">Nucleus</location>
    </subcellularLocation>
</comment>
<feature type="compositionally biased region" description="Basic and acidic residues" evidence="6">
    <location>
        <begin position="14"/>
        <end position="24"/>
    </location>
</feature>
<evidence type="ECO:0000256" key="1">
    <source>
        <dbReference type="ARBA" id="ARBA00005909"/>
    </source>
</evidence>
<gene>
    <name evidence="8" type="ORF">POTOM_006440</name>
</gene>
<evidence type="ECO:0000256" key="5">
    <source>
        <dbReference type="RuleBase" id="RU369040"/>
    </source>
</evidence>
<dbReference type="GO" id="GO:0003700">
    <property type="term" value="F:DNA-binding transcription factor activity"/>
    <property type="evidence" value="ECO:0007669"/>
    <property type="project" value="UniProtKB-UniRule"/>
</dbReference>
<evidence type="ECO:0000259" key="7">
    <source>
        <dbReference type="Pfam" id="PF05687"/>
    </source>
</evidence>
<evidence type="ECO:0000256" key="4">
    <source>
        <dbReference type="ARBA" id="ARBA00023163"/>
    </source>
</evidence>
<comment type="caution">
    <text evidence="8">The sequence shown here is derived from an EMBL/GenBank/DDBJ whole genome shotgun (WGS) entry which is preliminary data.</text>
</comment>
<feature type="region of interest" description="Disordered" evidence="6">
    <location>
        <begin position="1"/>
        <end position="25"/>
    </location>
</feature>
<evidence type="ECO:0000313" key="9">
    <source>
        <dbReference type="Proteomes" id="UP000886885"/>
    </source>
</evidence>
<dbReference type="GO" id="GO:0003677">
    <property type="term" value="F:DNA binding"/>
    <property type="evidence" value="ECO:0007669"/>
    <property type="project" value="UniProtKB-UniRule"/>
</dbReference>
<protein>
    <recommendedName>
        <fullName evidence="5">Protein BZR1 homolog</fullName>
    </recommendedName>
    <alternativeName>
        <fullName evidence="5">Protein BRASSINAZOLE-RESISTANT 1 homolog</fullName>
    </alternativeName>
</protein>
<keyword evidence="5" id="KW-1070">Brassinosteroid signaling pathway</keyword>
<dbReference type="GO" id="GO:0005634">
    <property type="term" value="C:nucleus"/>
    <property type="evidence" value="ECO:0007669"/>
    <property type="project" value="UniProtKB-SubCell"/>
</dbReference>